<reference evidence="1" key="2">
    <citation type="journal article" date="2015" name="Fish Shellfish Immunol.">
        <title>Early steps in the European eel (Anguilla anguilla)-Vibrio vulnificus interaction in the gills: Role of the RtxA13 toxin.</title>
        <authorList>
            <person name="Callol A."/>
            <person name="Pajuelo D."/>
            <person name="Ebbesson L."/>
            <person name="Teles M."/>
            <person name="MacKenzie S."/>
            <person name="Amaro C."/>
        </authorList>
    </citation>
    <scope>NUCLEOTIDE SEQUENCE</scope>
</reference>
<sequence>MTSLGFMFFAICIAAWPFSVTAWSEAKVVLGVTLGRHYK</sequence>
<accession>A0A0E9U157</accession>
<name>A0A0E9U157_ANGAN</name>
<organism evidence="1">
    <name type="scientific">Anguilla anguilla</name>
    <name type="common">European freshwater eel</name>
    <name type="synonym">Muraena anguilla</name>
    <dbReference type="NCBI Taxonomy" id="7936"/>
    <lineage>
        <taxon>Eukaryota</taxon>
        <taxon>Metazoa</taxon>
        <taxon>Chordata</taxon>
        <taxon>Craniata</taxon>
        <taxon>Vertebrata</taxon>
        <taxon>Euteleostomi</taxon>
        <taxon>Actinopterygii</taxon>
        <taxon>Neopterygii</taxon>
        <taxon>Teleostei</taxon>
        <taxon>Anguilliformes</taxon>
        <taxon>Anguillidae</taxon>
        <taxon>Anguilla</taxon>
    </lineage>
</organism>
<dbReference type="EMBL" id="GBXM01049115">
    <property type="protein sequence ID" value="JAH59462.1"/>
    <property type="molecule type" value="Transcribed_RNA"/>
</dbReference>
<protein>
    <submittedName>
        <fullName evidence="1">Uncharacterized protein</fullName>
    </submittedName>
</protein>
<reference evidence="1" key="1">
    <citation type="submission" date="2014-11" db="EMBL/GenBank/DDBJ databases">
        <authorList>
            <person name="Amaro Gonzalez C."/>
        </authorList>
    </citation>
    <scope>NUCLEOTIDE SEQUENCE</scope>
</reference>
<evidence type="ECO:0000313" key="1">
    <source>
        <dbReference type="EMBL" id="JAH59462.1"/>
    </source>
</evidence>
<dbReference type="AlphaFoldDB" id="A0A0E9U157"/>
<proteinExistence type="predicted"/>